<gene>
    <name evidence="1" type="ORF">BS50DRAFT_573687</name>
</gene>
<protein>
    <submittedName>
        <fullName evidence="1">Uncharacterized protein</fullName>
    </submittedName>
</protein>
<dbReference type="EMBL" id="KZ678135">
    <property type="protein sequence ID" value="PSN66900.1"/>
    <property type="molecule type" value="Genomic_DNA"/>
</dbReference>
<proteinExistence type="predicted"/>
<dbReference type="Proteomes" id="UP000240883">
    <property type="component" value="Unassembled WGS sequence"/>
</dbReference>
<keyword evidence="2" id="KW-1185">Reference proteome</keyword>
<sequence length="60" mass="6611">MATTTSTCRVASAHETPSSCLLVDRRQNYVHPASGFRARLLVVCPRYEEAVDGRRSTDDG</sequence>
<evidence type="ECO:0000313" key="2">
    <source>
        <dbReference type="Proteomes" id="UP000240883"/>
    </source>
</evidence>
<dbReference type="AlphaFoldDB" id="A0A2T2NNE0"/>
<organism evidence="1 2">
    <name type="scientific">Corynespora cassiicola Philippines</name>
    <dbReference type="NCBI Taxonomy" id="1448308"/>
    <lineage>
        <taxon>Eukaryota</taxon>
        <taxon>Fungi</taxon>
        <taxon>Dikarya</taxon>
        <taxon>Ascomycota</taxon>
        <taxon>Pezizomycotina</taxon>
        <taxon>Dothideomycetes</taxon>
        <taxon>Pleosporomycetidae</taxon>
        <taxon>Pleosporales</taxon>
        <taxon>Corynesporascaceae</taxon>
        <taxon>Corynespora</taxon>
    </lineage>
</organism>
<name>A0A2T2NNE0_CORCC</name>
<accession>A0A2T2NNE0</accession>
<reference evidence="1 2" key="1">
    <citation type="journal article" date="2018" name="Front. Microbiol.">
        <title>Genome-Wide Analysis of Corynespora cassiicola Leaf Fall Disease Putative Effectors.</title>
        <authorList>
            <person name="Lopez D."/>
            <person name="Ribeiro S."/>
            <person name="Label P."/>
            <person name="Fumanal B."/>
            <person name="Venisse J.S."/>
            <person name="Kohler A."/>
            <person name="de Oliveira R.R."/>
            <person name="Labutti K."/>
            <person name="Lipzen A."/>
            <person name="Lail K."/>
            <person name="Bauer D."/>
            <person name="Ohm R.A."/>
            <person name="Barry K.W."/>
            <person name="Spatafora J."/>
            <person name="Grigoriev I.V."/>
            <person name="Martin F.M."/>
            <person name="Pujade-Renaud V."/>
        </authorList>
    </citation>
    <scope>NUCLEOTIDE SEQUENCE [LARGE SCALE GENOMIC DNA]</scope>
    <source>
        <strain evidence="1 2">Philippines</strain>
    </source>
</reference>
<evidence type="ECO:0000313" key="1">
    <source>
        <dbReference type="EMBL" id="PSN66900.1"/>
    </source>
</evidence>